<keyword evidence="2" id="KW-0812">Transmembrane</keyword>
<evidence type="ECO:0000313" key="3">
    <source>
        <dbReference type="EMBL" id="MCH6167264.1"/>
    </source>
</evidence>
<dbReference type="Proteomes" id="UP001299970">
    <property type="component" value="Unassembled WGS sequence"/>
</dbReference>
<evidence type="ECO:0000313" key="4">
    <source>
        <dbReference type="Proteomes" id="UP001299970"/>
    </source>
</evidence>
<feature type="transmembrane region" description="Helical" evidence="2">
    <location>
        <begin position="27"/>
        <end position="46"/>
    </location>
</feature>
<dbReference type="EMBL" id="JAKXMK010000012">
    <property type="protein sequence ID" value="MCH6167264.1"/>
    <property type="molecule type" value="Genomic_DNA"/>
</dbReference>
<proteinExistence type="predicted"/>
<evidence type="ECO:0000256" key="1">
    <source>
        <dbReference type="SAM" id="MobiDB-lite"/>
    </source>
</evidence>
<reference evidence="3 4" key="1">
    <citation type="submission" date="2022-03" db="EMBL/GenBank/DDBJ databases">
        <title>Pseudonocardia alaer sp. nov., a novel actinomycete isolated from reed forest soil.</title>
        <authorList>
            <person name="Wang L."/>
        </authorList>
    </citation>
    <scope>NUCLEOTIDE SEQUENCE [LARGE SCALE GENOMIC DNA]</scope>
    <source>
        <strain evidence="3 4">Y-16303</strain>
    </source>
</reference>
<accession>A0ABS9TFF1</accession>
<protein>
    <recommendedName>
        <fullName evidence="5">MYXO-CTERM domain-containing protein</fullName>
    </recommendedName>
</protein>
<sequence>MAEQSWNEQWTTTGKSGTATRRRGPDLATLLVGVLSLGMAVSAFVGEVPSLAGFDPRWLLAAGATVIGLLLLVGSLRGRGTS</sequence>
<keyword evidence="2" id="KW-1133">Transmembrane helix</keyword>
<dbReference type="RefSeq" id="WP_241037534.1">
    <property type="nucleotide sequence ID" value="NZ_BAAAJF010000015.1"/>
</dbReference>
<comment type="caution">
    <text evidence="3">The sequence shown here is derived from an EMBL/GenBank/DDBJ whole genome shotgun (WGS) entry which is preliminary data.</text>
</comment>
<keyword evidence="4" id="KW-1185">Reference proteome</keyword>
<gene>
    <name evidence="3" type="ORF">MMF94_16395</name>
</gene>
<name>A0ABS9TFF1_9PSEU</name>
<evidence type="ECO:0008006" key="5">
    <source>
        <dbReference type="Google" id="ProtNLM"/>
    </source>
</evidence>
<organism evidence="3 4">
    <name type="scientific">Pseudonocardia alaniniphila</name>
    <dbReference type="NCBI Taxonomy" id="75291"/>
    <lineage>
        <taxon>Bacteria</taxon>
        <taxon>Bacillati</taxon>
        <taxon>Actinomycetota</taxon>
        <taxon>Actinomycetes</taxon>
        <taxon>Pseudonocardiales</taxon>
        <taxon>Pseudonocardiaceae</taxon>
        <taxon>Pseudonocardia</taxon>
    </lineage>
</organism>
<evidence type="ECO:0000256" key="2">
    <source>
        <dbReference type="SAM" id="Phobius"/>
    </source>
</evidence>
<feature type="compositionally biased region" description="Polar residues" evidence="1">
    <location>
        <begin position="1"/>
        <end position="19"/>
    </location>
</feature>
<keyword evidence="2" id="KW-0472">Membrane</keyword>
<feature type="region of interest" description="Disordered" evidence="1">
    <location>
        <begin position="1"/>
        <end position="22"/>
    </location>
</feature>
<feature type="transmembrane region" description="Helical" evidence="2">
    <location>
        <begin position="58"/>
        <end position="76"/>
    </location>
</feature>